<protein>
    <submittedName>
        <fullName evidence="2">TIGR03546 family protein</fullName>
    </submittedName>
</protein>
<accession>A0A388TJG7</accession>
<feature type="transmembrane region" description="Helical" evidence="1">
    <location>
        <begin position="27"/>
        <end position="53"/>
    </location>
</feature>
<proteinExistence type="predicted"/>
<name>A0A388TJG7_9BACT</name>
<feature type="transmembrane region" description="Helical" evidence="1">
    <location>
        <begin position="59"/>
        <end position="77"/>
    </location>
</feature>
<organism evidence="2 3">
    <name type="scientific">Candidatus Termititenax persephonae</name>
    <dbReference type="NCBI Taxonomy" id="2218525"/>
    <lineage>
        <taxon>Bacteria</taxon>
        <taxon>Bacillati</taxon>
        <taxon>Candidatus Margulisiibacteriota</taxon>
        <taxon>Candidatus Termititenacia</taxon>
        <taxon>Candidatus Termititenacales</taxon>
        <taxon>Candidatus Termititenacaceae</taxon>
        <taxon>Candidatus Termititenax</taxon>
    </lineage>
</organism>
<dbReference type="NCBIfam" id="TIGR03546">
    <property type="entry name" value="TIGR03546 family protein"/>
    <property type="match status" value="1"/>
</dbReference>
<keyword evidence="1" id="KW-0472">Membrane</keyword>
<reference evidence="2 3" key="1">
    <citation type="journal article" date="2019" name="ISME J.">
        <title>Genome analyses of uncultured TG2/ZB3 bacteria in 'Margulisbacteria' specifically attached to ectosymbiotic spirochetes of protists in the termite gut.</title>
        <authorList>
            <person name="Utami Y.D."/>
            <person name="Kuwahara H."/>
            <person name="Igai K."/>
            <person name="Murakami T."/>
            <person name="Sugaya K."/>
            <person name="Morikawa T."/>
            <person name="Nagura Y."/>
            <person name="Yuki M."/>
            <person name="Deevong P."/>
            <person name="Inoue T."/>
            <person name="Kihara K."/>
            <person name="Lo N."/>
            <person name="Yamada A."/>
            <person name="Ohkuma M."/>
            <person name="Hongoh Y."/>
        </authorList>
    </citation>
    <scope>NUCLEOTIDE SEQUENCE [LARGE SCALE GENOMIC DNA]</scope>
    <source>
        <strain evidence="2">NkOx7-02</strain>
    </source>
</reference>
<dbReference type="EMBL" id="BGZO01000081">
    <property type="protein sequence ID" value="GBR77012.1"/>
    <property type="molecule type" value="Genomic_DNA"/>
</dbReference>
<sequence>MPNVLKLLKKYHETLSRTAPKKIAAGFVLGMFLGLLPLSINSVIILVLIFAVYNDKTTSLLAALIFGALGFAIDPLAHRLGLAALQASFLRGAWTVIYNLPFLPFTGFNNSIVMGNTLIGIVLAVPGAFLVRHLVLQYRGSPAQAKVEAFLRNKLVSGLTAGFKLLDWRTLFIRKPQ</sequence>
<evidence type="ECO:0000313" key="2">
    <source>
        <dbReference type="EMBL" id="GBR77012.1"/>
    </source>
</evidence>
<comment type="caution">
    <text evidence="2">The sequence shown here is derived from an EMBL/GenBank/DDBJ whole genome shotgun (WGS) entry which is preliminary data.</text>
</comment>
<evidence type="ECO:0000256" key="1">
    <source>
        <dbReference type="SAM" id="Phobius"/>
    </source>
</evidence>
<keyword evidence="3" id="KW-1185">Reference proteome</keyword>
<dbReference type="InterPro" id="IPR019935">
    <property type="entry name" value="CHP03546"/>
</dbReference>
<dbReference type="AlphaFoldDB" id="A0A388TJG7"/>
<keyword evidence="1" id="KW-0812">Transmembrane</keyword>
<dbReference type="Proteomes" id="UP000275925">
    <property type="component" value="Unassembled WGS sequence"/>
</dbReference>
<evidence type="ECO:0000313" key="3">
    <source>
        <dbReference type="Proteomes" id="UP000275925"/>
    </source>
</evidence>
<gene>
    <name evidence="2" type="ORF">NO2_1472</name>
</gene>
<feature type="transmembrane region" description="Helical" evidence="1">
    <location>
        <begin position="112"/>
        <end position="131"/>
    </location>
</feature>
<keyword evidence="1" id="KW-1133">Transmembrane helix</keyword>